<dbReference type="EMBL" id="HBEG01031363">
    <property type="protein sequence ID" value="CAD8369087.1"/>
    <property type="molecule type" value="Transcribed_RNA"/>
</dbReference>
<gene>
    <name evidence="2" type="ORF">PBAH0796_LOCUS19210</name>
</gene>
<feature type="region of interest" description="Disordered" evidence="1">
    <location>
        <begin position="64"/>
        <end position="105"/>
    </location>
</feature>
<reference evidence="2" key="1">
    <citation type="submission" date="2021-01" db="EMBL/GenBank/DDBJ databases">
        <authorList>
            <person name="Corre E."/>
            <person name="Pelletier E."/>
            <person name="Niang G."/>
            <person name="Scheremetjew M."/>
            <person name="Finn R."/>
            <person name="Kale V."/>
            <person name="Holt S."/>
            <person name="Cochrane G."/>
            <person name="Meng A."/>
            <person name="Brown T."/>
            <person name="Cohen L."/>
        </authorList>
    </citation>
    <scope>NUCLEOTIDE SEQUENCE</scope>
    <source>
        <strain evidence="2">Pbaha01</strain>
    </source>
</reference>
<accession>A0A7S0FM97</accession>
<name>A0A7S0FM97_9DINO</name>
<evidence type="ECO:0000313" key="2">
    <source>
        <dbReference type="EMBL" id="CAD8369087.1"/>
    </source>
</evidence>
<feature type="compositionally biased region" description="Polar residues" evidence="1">
    <location>
        <begin position="28"/>
        <end position="45"/>
    </location>
</feature>
<dbReference type="AlphaFoldDB" id="A0A7S0FM97"/>
<organism evidence="2">
    <name type="scientific">Pyrodinium bahamense</name>
    <dbReference type="NCBI Taxonomy" id="73915"/>
    <lineage>
        <taxon>Eukaryota</taxon>
        <taxon>Sar</taxon>
        <taxon>Alveolata</taxon>
        <taxon>Dinophyceae</taxon>
        <taxon>Gonyaulacales</taxon>
        <taxon>Pyrocystaceae</taxon>
        <taxon>Pyrodinium</taxon>
    </lineage>
</organism>
<proteinExistence type="predicted"/>
<feature type="region of interest" description="Disordered" evidence="1">
    <location>
        <begin position="28"/>
        <end position="51"/>
    </location>
</feature>
<feature type="compositionally biased region" description="Basic residues" evidence="1">
    <location>
        <begin position="64"/>
        <end position="74"/>
    </location>
</feature>
<protein>
    <submittedName>
        <fullName evidence="2">Uncharacterized protein</fullName>
    </submittedName>
</protein>
<evidence type="ECO:0000256" key="1">
    <source>
        <dbReference type="SAM" id="MobiDB-lite"/>
    </source>
</evidence>
<sequence>MGGFHDIRGGHGGSGSLMVASSLCPSQWPWQPDAPQSDTVATPSQGPMPATAFSELSRHCRRLGLPRPRGARAGRVHEAWPERTPSSRTLPSRHAGSLPTAGGAQKIRSLARTRSLGMAFRYVGDRDPKFTNDVFNHTCRQASLADLRRGAHGPPELVTC</sequence>